<reference evidence="8" key="1">
    <citation type="submission" date="2021-07" db="EMBL/GenBank/DDBJ databases">
        <authorList>
            <person name="Durling M."/>
        </authorList>
    </citation>
    <scope>NUCLEOTIDE SEQUENCE</scope>
</reference>
<gene>
    <name evidence="8" type="ORF">HYFRA_00012601</name>
</gene>
<evidence type="ECO:0000256" key="1">
    <source>
        <dbReference type="ARBA" id="ARBA00001971"/>
    </source>
</evidence>
<dbReference type="PANTHER" id="PTHR24304">
    <property type="entry name" value="CYTOCHROME P450 FAMILY 7"/>
    <property type="match status" value="1"/>
</dbReference>
<evidence type="ECO:0000256" key="3">
    <source>
        <dbReference type="ARBA" id="ARBA00022617"/>
    </source>
</evidence>
<evidence type="ECO:0000256" key="4">
    <source>
        <dbReference type="ARBA" id="ARBA00022723"/>
    </source>
</evidence>
<name>A0A9N9PXV1_9HELO</name>
<dbReference type="Proteomes" id="UP000696280">
    <property type="component" value="Unassembled WGS sequence"/>
</dbReference>
<accession>A0A9N9PXV1</accession>
<evidence type="ECO:0000313" key="9">
    <source>
        <dbReference type="Proteomes" id="UP000696280"/>
    </source>
</evidence>
<evidence type="ECO:0000256" key="2">
    <source>
        <dbReference type="ARBA" id="ARBA00010617"/>
    </source>
</evidence>
<dbReference type="PANTHER" id="PTHR24304:SF2">
    <property type="entry name" value="24-HYDROXYCHOLESTEROL 7-ALPHA-HYDROXYLASE"/>
    <property type="match status" value="1"/>
</dbReference>
<dbReference type="SUPFAM" id="SSF48264">
    <property type="entry name" value="Cytochrome P450"/>
    <property type="match status" value="1"/>
</dbReference>
<protein>
    <recommendedName>
        <fullName evidence="10">Cytochrome P450</fullName>
    </recommendedName>
</protein>
<keyword evidence="7" id="KW-1133">Transmembrane helix</keyword>
<comment type="cofactor">
    <cofactor evidence="1 6">
        <name>heme</name>
        <dbReference type="ChEBI" id="CHEBI:30413"/>
    </cofactor>
</comment>
<sequence>MSLAPNLTSQAGFPVQSEERLRVFGFVNVTFLLILALVSWRYWRFTVAPYLHPERPKELPYWIPFLGHARAFFRDSNDLLSRARSYFDNTQEPIALTAFGMTFYVVTQAKHSAEVYRNKDTLSFEDFVQGLMRSNGNKEDVVQIMYSALPTNKTGFPNPLGESLGVLAQKMHAHQLHPGNQLALLEQQVDFRIDYLLRLETLSKVCTYAGSQGSDHIELPLYQWCSDYFIRLGQHVYFSETLDRIDPKLPDAFLIFDEVIWKMLYQYPEFLSHDMSRARAQVTASLKKYFEIPQSERSNGTAWLITSMEDEMRALGVDNDNLAVLIFHLYFAINTNTRKSVFWMLTYLLHNPSILAKFRQQTGAAFKDGHLVDSSYIQDPLKCPDVEMIWHETLRLSGWSASVRLITQDTIIGGKVMRKGNRVMVPHRLLHFDEQIFGENPYKFKPERWQKENLSRSPSWRPFGAGQTMCSGRFLARFSVTTFVATLLQRFEIELVGNPPLPEADEGRPVLGIMSIKKGHDFKVRLSPRI</sequence>
<feature type="transmembrane region" description="Helical" evidence="7">
    <location>
        <begin position="21"/>
        <end position="43"/>
    </location>
</feature>
<dbReference type="InterPro" id="IPR050529">
    <property type="entry name" value="CYP450_sterol_14alpha_dmase"/>
</dbReference>
<keyword evidence="3 6" id="KW-0349">Heme</keyword>
<evidence type="ECO:0000256" key="6">
    <source>
        <dbReference type="PIRSR" id="PIRSR602403-1"/>
    </source>
</evidence>
<evidence type="ECO:0000256" key="5">
    <source>
        <dbReference type="ARBA" id="ARBA00023004"/>
    </source>
</evidence>
<feature type="binding site" description="axial binding residue" evidence="6">
    <location>
        <position position="470"/>
    </location>
    <ligand>
        <name>heme</name>
        <dbReference type="ChEBI" id="CHEBI:30413"/>
    </ligand>
    <ligandPart>
        <name>Fe</name>
        <dbReference type="ChEBI" id="CHEBI:18248"/>
    </ligandPart>
</feature>
<dbReference type="PRINTS" id="PR00465">
    <property type="entry name" value="EP450IV"/>
</dbReference>
<dbReference type="InterPro" id="IPR002403">
    <property type="entry name" value="Cyt_P450_E_grp-IV"/>
</dbReference>
<keyword evidence="5 6" id="KW-0408">Iron</keyword>
<dbReference type="InterPro" id="IPR036396">
    <property type="entry name" value="Cyt_P450_sf"/>
</dbReference>
<dbReference type="AlphaFoldDB" id="A0A9N9PXV1"/>
<dbReference type="CDD" id="cd11040">
    <property type="entry name" value="CYP7_CYP8-like"/>
    <property type="match status" value="1"/>
</dbReference>
<keyword evidence="7" id="KW-0812">Transmembrane</keyword>
<dbReference type="GO" id="GO:0020037">
    <property type="term" value="F:heme binding"/>
    <property type="evidence" value="ECO:0007669"/>
    <property type="project" value="InterPro"/>
</dbReference>
<dbReference type="GO" id="GO:0008395">
    <property type="term" value="F:steroid hydroxylase activity"/>
    <property type="evidence" value="ECO:0007669"/>
    <property type="project" value="TreeGrafter"/>
</dbReference>
<keyword evidence="4 6" id="KW-0479">Metal-binding</keyword>
<dbReference type="Gene3D" id="1.10.630.10">
    <property type="entry name" value="Cytochrome P450"/>
    <property type="match status" value="1"/>
</dbReference>
<keyword evidence="9" id="KW-1185">Reference proteome</keyword>
<comment type="caution">
    <text evidence="8">The sequence shown here is derived from an EMBL/GenBank/DDBJ whole genome shotgun (WGS) entry which is preliminary data.</text>
</comment>
<dbReference type="OrthoDB" id="1470350at2759"/>
<proteinExistence type="inferred from homology"/>
<evidence type="ECO:0008006" key="10">
    <source>
        <dbReference type="Google" id="ProtNLM"/>
    </source>
</evidence>
<keyword evidence="7" id="KW-0472">Membrane</keyword>
<dbReference type="InterPro" id="IPR001128">
    <property type="entry name" value="Cyt_P450"/>
</dbReference>
<dbReference type="Pfam" id="PF00067">
    <property type="entry name" value="p450"/>
    <property type="match status" value="1"/>
</dbReference>
<dbReference type="GO" id="GO:0005506">
    <property type="term" value="F:iron ion binding"/>
    <property type="evidence" value="ECO:0007669"/>
    <property type="project" value="InterPro"/>
</dbReference>
<comment type="similarity">
    <text evidence="2">Belongs to the cytochrome P450 family.</text>
</comment>
<organism evidence="8 9">
    <name type="scientific">Hymenoscyphus fraxineus</name>
    <dbReference type="NCBI Taxonomy" id="746836"/>
    <lineage>
        <taxon>Eukaryota</taxon>
        <taxon>Fungi</taxon>
        <taxon>Dikarya</taxon>
        <taxon>Ascomycota</taxon>
        <taxon>Pezizomycotina</taxon>
        <taxon>Leotiomycetes</taxon>
        <taxon>Helotiales</taxon>
        <taxon>Helotiaceae</taxon>
        <taxon>Hymenoscyphus</taxon>
    </lineage>
</organism>
<dbReference type="GO" id="GO:0016705">
    <property type="term" value="F:oxidoreductase activity, acting on paired donors, with incorporation or reduction of molecular oxygen"/>
    <property type="evidence" value="ECO:0007669"/>
    <property type="project" value="InterPro"/>
</dbReference>
<dbReference type="EMBL" id="CAJVRL010000090">
    <property type="protein sequence ID" value="CAG8959243.1"/>
    <property type="molecule type" value="Genomic_DNA"/>
</dbReference>
<evidence type="ECO:0000256" key="7">
    <source>
        <dbReference type="SAM" id="Phobius"/>
    </source>
</evidence>
<evidence type="ECO:0000313" key="8">
    <source>
        <dbReference type="EMBL" id="CAG8959243.1"/>
    </source>
</evidence>